<dbReference type="Pfam" id="PF18082">
    <property type="entry name" value="NAT_N"/>
    <property type="match status" value="1"/>
</dbReference>
<evidence type="ECO:0000259" key="1">
    <source>
        <dbReference type="Pfam" id="PF18082"/>
    </source>
</evidence>
<dbReference type="EMBL" id="JBHSJD010000026">
    <property type="protein sequence ID" value="MFC5026691.1"/>
    <property type="molecule type" value="Genomic_DNA"/>
</dbReference>
<keyword evidence="3" id="KW-0808">Transferase</keyword>
<dbReference type="InterPro" id="IPR041273">
    <property type="entry name" value="NAT_N"/>
</dbReference>
<dbReference type="RefSeq" id="WP_345692226.1">
    <property type="nucleotide sequence ID" value="NZ_BAABIT010000001.1"/>
</dbReference>
<organism evidence="3 4">
    <name type="scientific">Streptomyces coeruleoprunus</name>
    <dbReference type="NCBI Taxonomy" id="285563"/>
    <lineage>
        <taxon>Bacteria</taxon>
        <taxon>Bacillati</taxon>
        <taxon>Actinomycetota</taxon>
        <taxon>Actinomycetes</taxon>
        <taxon>Kitasatosporales</taxon>
        <taxon>Streptomycetaceae</taxon>
        <taxon>Streptomyces</taxon>
    </lineage>
</organism>
<accession>A0ABV9XR27</accession>
<dbReference type="Gene3D" id="3.40.630.120">
    <property type="match status" value="1"/>
</dbReference>
<protein>
    <submittedName>
        <fullName evidence="3">Acyltransferase domain-containing protein</fullName>
    </submittedName>
</protein>
<name>A0ABV9XR27_9ACTN</name>
<dbReference type="Proteomes" id="UP001595829">
    <property type="component" value="Unassembled WGS sequence"/>
</dbReference>
<feature type="domain" description="GNAT-like C-terminal" evidence="2">
    <location>
        <begin position="145"/>
        <end position="308"/>
    </location>
</feature>
<keyword evidence="4" id="KW-1185">Reference proteome</keyword>
<evidence type="ECO:0000259" key="2">
    <source>
        <dbReference type="Pfam" id="PF18164"/>
    </source>
</evidence>
<evidence type="ECO:0000313" key="4">
    <source>
        <dbReference type="Proteomes" id="UP001595829"/>
    </source>
</evidence>
<evidence type="ECO:0000313" key="3">
    <source>
        <dbReference type="EMBL" id="MFC5026691.1"/>
    </source>
</evidence>
<dbReference type="GO" id="GO:0016746">
    <property type="term" value="F:acyltransferase activity"/>
    <property type="evidence" value="ECO:0007669"/>
    <property type="project" value="UniProtKB-KW"/>
</dbReference>
<feature type="domain" description="N-acyltransferase N-terminal" evidence="1">
    <location>
        <begin position="12"/>
        <end position="143"/>
    </location>
</feature>
<dbReference type="Pfam" id="PF18164">
    <property type="entry name" value="GNAT_C"/>
    <property type="match status" value="1"/>
</dbReference>
<sequence>MTADALAALRADDLADALLDLAVPHEDVNPLLAVRERLLNDPVLLPRLERDVRSLVDGIGHVGSRRRVEPVPPGADAAERYFPVLVCLAALPAVRAYHRRRAVPDGVSRRTLADLGRHMALHRRSRGNGGLRHPGWLQLHFRGELYQLGRLQFQRDRLRSRIGTAVGAAGLPYRTGDHCLSVHIPDFLGPLTPAACDASVDRARAFFARHFPEEEYELAICESWLLDPQLRGRLPRGANVLRFQDRFRLASREDGGGEPGPGDARVIEFVFGDPGLRPAELAPRTTLERAVVGHLLAGGHWYERGGWFTL</sequence>
<keyword evidence="3" id="KW-0012">Acyltransferase</keyword>
<reference evidence="4" key="1">
    <citation type="journal article" date="2019" name="Int. J. Syst. Evol. Microbiol.">
        <title>The Global Catalogue of Microorganisms (GCM) 10K type strain sequencing project: providing services to taxonomists for standard genome sequencing and annotation.</title>
        <authorList>
            <consortium name="The Broad Institute Genomics Platform"/>
            <consortium name="The Broad Institute Genome Sequencing Center for Infectious Disease"/>
            <person name="Wu L."/>
            <person name="Ma J."/>
        </authorList>
    </citation>
    <scope>NUCLEOTIDE SEQUENCE [LARGE SCALE GENOMIC DNA]</scope>
    <source>
        <strain evidence="4">CGMCC 4.1648</strain>
    </source>
</reference>
<proteinExistence type="predicted"/>
<comment type="caution">
    <text evidence="3">The sequence shown here is derived from an EMBL/GenBank/DDBJ whole genome shotgun (WGS) entry which is preliminary data.</text>
</comment>
<dbReference type="InterPro" id="IPR041644">
    <property type="entry name" value="GNAT_C"/>
</dbReference>
<gene>
    <name evidence="3" type="ORF">ACFPM3_31610</name>
</gene>